<evidence type="ECO:0000256" key="1">
    <source>
        <dbReference type="SAM" id="Phobius"/>
    </source>
</evidence>
<feature type="transmembrane region" description="Helical" evidence="1">
    <location>
        <begin position="12"/>
        <end position="34"/>
    </location>
</feature>
<protein>
    <recommendedName>
        <fullName evidence="3">DUF3149 domain-containing protein</fullName>
    </recommendedName>
</protein>
<sequence>MFDLSQPVPMEVIVGSIFFIFAMVGVGLGVVAYYKKKQTKSDSEPKAKL</sequence>
<proteinExistence type="predicted"/>
<keyword evidence="1" id="KW-0472">Membrane</keyword>
<evidence type="ECO:0008006" key="3">
    <source>
        <dbReference type="Google" id="ProtNLM"/>
    </source>
</evidence>
<evidence type="ECO:0000313" key="2">
    <source>
        <dbReference type="EMBL" id="SFV66814.1"/>
    </source>
</evidence>
<gene>
    <name evidence="2" type="ORF">MNB_SV-10-875</name>
</gene>
<keyword evidence="1" id="KW-0812">Transmembrane</keyword>
<dbReference type="EMBL" id="FPHL01000044">
    <property type="protein sequence ID" value="SFV66814.1"/>
    <property type="molecule type" value="Genomic_DNA"/>
</dbReference>
<accession>A0A1W1CM18</accession>
<reference evidence="2" key="1">
    <citation type="submission" date="2016-10" db="EMBL/GenBank/DDBJ databases">
        <authorList>
            <person name="de Groot N.N."/>
        </authorList>
    </citation>
    <scope>NUCLEOTIDE SEQUENCE</scope>
</reference>
<dbReference type="AlphaFoldDB" id="A0A1W1CM18"/>
<organism evidence="2">
    <name type="scientific">hydrothermal vent metagenome</name>
    <dbReference type="NCBI Taxonomy" id="652676"/>
    <lineage>
        <taxon>unclassified sequences</taxon>
        <taxon>metagenomes</taxon>
        <taxon>ecological metagenomes</taxon>
    </lineage>
</organism>
<name>A0A1W1CM18_9ZZZZ</name>
<keyword evidence="1" id="KW-1133">Transmembrane helix</keyword>